<accession>A0A1B6GBZ0</accession>
<evidence type="ECO:0000313" key="2">
    <source>
        <dbReference type="EMBL" id="JAS59940.1"/>
    </source>
</evidence>
<evidence type="ECO:0000256" key="1">
    <source>
        <dbReference type="SAM" id="Phobius"/>
    </source>
</evidence>
<protein>
    <submittedName>
        <fullName evidence="2">Uncharacterized protein</fullName>
    </submittedName>
</protein>
<keyword evidence="1" id="KW-1133">Transmembrane helix</keyword>
<name>A0A1B6GBZ0_9HEMI</name>
<reference evidence="2" key="1">
    <citation type="submission" date="2015-11" db="EMBL/GenBank/DDBJ databases">
        <title>De novo transcriptome assembly of four potential Pierce s Disease insect vectors from Arizona vineyards.</title>
        <authorList>
            <person name="Tassone E.E."/>
        </authorList>
    </citation>
    <scope>NUCLEOTIDE SEQUENCE</scope>
</reference>
<keyword evidence="1" id="KW-0472">Membrane</keyword>
<dbReference type="EMBL" id="GECZ01009829">
    <property type="protein sequence ID" value="JAS59940.1"/>
    <property type="molecule type" value="Transcribed_RNA"/>
</dbReference>
<proteinExistence type="predicted"/>
<gene>
    <name evidence="2" type="ORF">g.50751</name>
</gene>
<sequence length="118" mass="12834">VTGDSQKPADVGLSGIYEVISEVDLAFSPLESDGEEAVAVFKGTIKEEIVYGSICLTVSGFSLTFVAVATLAVMSAFVAGSLFYRYQTQRENQRFFAHERYFNLVAFNSLANLIPFGS</sequence>
<feature type="transmembrane region" description="Helical" evidence="1">
    <location>
        <begin position="61"/>
        <end position="84"/>
    </location>
</feature>
<organism evidence="2">
    <name type="scientific">Cuerna arida</name>
    <dbReference type="NCBI Taxonomy" id="1464854"/>
    <lineage>
        <taxon>Eukaryota</taxon>
        <taxon>Metazoa</taxon>
        <taxon>Ecdysozoa</taxon>
        <taxon>Arthropoda</taxon>
        <taxon>Hexapoda</taxon>
        <taxon>Insecta</taxon>
        <taxon>Pterygota</taxon>
        <taxon>Neoptera</taxon>
        <taxon>Paraneoptera</taxon>
        <taxon>Hemiptera</taxon>
        <taxon>Auchenorrhyncha</taxon>
        <taxon>Membracoidea</taxon>
        <taxon>Cicadellidae</taxon>
        <taxon>Cicadellinae</taxon>
        <taxon>Proconiini</taxon>
        <taxon>Cuerna</taxon>
    </lineage>
</organism>
<feature type="non-terminal residue" evidence="2">
    <location>
        <position position="1"/>
    </location>
</feature>
<dbReference type="AlphaFoldDB" id="A0A1B6GBZ0"/>
<feature type="non-terminal residue" evidence="2">
    <location>
        <position position="118"/>
    </location>
</feature>
<keyword evidence="1" id="KW-0812">Transmembrane</keyword>